<proteinExistence type="predicted"/>
<dbReference type="Proteomes" id="UP001139365">
    <property type="component" value="Unassembled WGS sequence"/>
</dbReference>
<sequence>MADNRTCSPCGNAGRETVCIDCNRILDSCKDKDCFSDVRVYLTEFGQELIDKSAAIRVKSTKIVGVNIDTEPVQFNRGFYQILIRFYVRITCECCVNIGRAQEFEGIAVCDKKVILYGSEGNVNIFKSCPSCDFCSPVPEGSATTNLPTVVVETVDPIALSIGTEERNRCCCQCCGVGEIPDNVCAFVDGMLTDGRDGCKRLFVTLGFFSVIRIERPGQYLINATEYSVPEKECVSGDEEDPCAVFEKMAFPVNEFSPPPYR</sequence>
<organism evidence="1 3">
    <name type="scientific">Candidatus Colimorpha enterica</name>
    <dbReference type="NCBI Taxonomy" id="3083063"/>
    <lineage>
        <taxon>Bacteria</taxon>
        <taxon>Pseudomonadati</taxon>
        <taxon>Bacteroidota</taxon>
        <taxon>Bacteroidia</taxon>
        <taxon>Bacteroidales</taxon>
        <taxon>Candidatus Colimorpha</taxon>
    </lineage>
</organism>
<evidence type="ECO:0000313" key="2">
    <source>
        <dbReference type="EMBL" id="MCI5755933.1"/>
    </source>
</evidence>
<reference evidence="1" key="1">
    <citation type="submission" date="2012-11" db="EMBL/GenBank/DDBJ databases">
        <title>Dependencies among metagenomic species, viruses, plasmids and units of genetic variation.</title>
        <authorList>
            <person name="Nielsen H.B."/>
            <person name="Almeida M."/>
            <person name="Juncker A.S."/>
            <person name="Rasmussen S."/>
            <person name="Li J."/>
            <person name="Sunagawa S."/>
            <person name="Plichta D."/>
            <person name="Gautier L."/>
            <person name="Le Chatelier E."/>
            <person name="Peletier E."/>
            <person name="Bonde I."/>
            <person name="Nielsen T."/>
            <person name="Manichanh C."/>
            <person name="Arumugam M."/>
            <person name="Batto J."/>
            <person name="Santos M.B.Q.D."/>
            <person name="Blom N."/>
            <person name="Borruel N."/>
            <person name="Burgdorf K.S."/>
            <person name="Boumezbeur F."/>
            <person name="Casellas F."/>
            <person name="Dore J."/>
            <person name="Guarner F."/>
            <person name="Hansen T."/>
            <person name="Hildebrand F."/>
            <person name="Kaas R.S."/>
            <person name="Kennedy S."/>
            <person name="Kristiansen K."/>
            <person name="Kultima J.R."/>
            <person name="Leonard P."/>
            <person name="Levenez F."/>
            <person name="Lund O."/>
            <person name="Moumen B."/>
            <person name="Le Paslier D."/>
            <person name="Pons N."/>
            <person name="Pedersen O."/>
            <person name="Prifti E."/>
            <person name="Qin J."/>
            <person name="Raes J."/>
            <person name="Tap J."/>
            <person name="Tims S."/>
            <person name="Ussery D.W."/>
            <person name="Yamada T."/>
            <person name="MetaHit consortium"/>
            <person name="Renault P."/>
            <person name="Sicheritz-Ponten T."/>
            <person name="Bork P."/>
            <person name="Wang J."/>
            <person name="Brunak S."/>
            <person name="Ehrlich S.D."/>
        </authorList>
    </citation>
    <scope>NUCLEOTIDE SEQUENCE [LARGE SCALE GENOMIC DNA]</scope>
</reference>
<evidence type="ECO:0000313" key="4">
    <source>
        <dbReference type="Proteomes" id="UP001139365"/>
    </source>
</evidence>
<dbReference type="STRING" id="1263015.BN580_01540"/>
<dbReference type="AlphaFoldDB" id="R6U3D2"/>
<dbReference type="EMBL" id="JALEMU010000102">
    <property type="protein sequence ID" value="MCI5755933.1"/>
    <property type="molecule type" value="Genomic_DNA"/>
</dbReference>
<evidence type="ECO:0000313" key="1">
    <source>
        <dbReference type="EMBL" id="CDC74571.1"/>
    </source>
</evidence>
<dbReference type="EMBL" id="CBFW010000236">
    <property type="protein sequence ID" value="CDC74571.1"/>
    <property type="molecule type" value="Genomic_DNA"/>
</dbReference>
<accession>R6U3D2</accession>
<protein>
    <submittedName>
        <fullName evidence="1">Uncharacterized protein</fullName>
    </submittedName>
</protein>
<evidence type="ECO:0000313" key="3">
    <source>
        <dbReference type="Proteomes" id="UP000017938"/>
    </source>
</evidence>
<comment type="caution">
    <text evidence="1">The sequence shown here is derived from an EMBL/GenBank/DDBJ whole genome shotgun (WGS) entry which is preliminary data.</text>
</comment>
<dbReference type="Proteomes" id="UP000017938">
    <property type="component" value="Unassembled WGS sequence"/>
</dbReference>
<gene>
    <name evidence="1" type="ORF">BN580_01540</name>
    <name evidence="2" type="ORF">MR241_06520</name>
</gene>
<name>R6U3D2_9BACT</name>
<reference evidence="2 4" key="2">
    <citation type="submission" date="2022-03" db="EMBL/GenBank/DDBJ databases">
        <title>Metagenome-assembled genomes from swine fecal metagenomes.</title>
        <authorList>
            <person name="Holman D.B."/>
            <person name="Kommadath A."/>
        </authorList>
    </citation>
    <scope>NUCLEOTIDE SEQUENCE [LARGE SCALE GENOMIC DNA]</scope>
    <source>
        <strain evidence="2">SUG147</strain>
    </source>
</reference>